<dbReference type="EMBL" id="AVOT02032782">
    <property type="protein sequence ID" value="MBW0526601.1"/>
    <property type="molecule type" value="Genomic_DNA"/>
</dbReference>
<dbReference type="AlphaFoldDB" id="A0A9Q3I238"/>
<keyword evidence="2" id="KW-1185">Reference proteome</keyword>
<organism evidence="1 2">
    <name type="scientific">Austropuccinia psidii MF-1</name>
    <dbReference type="NCBI Taxonomy" id="1389203"/>
    <lineage>
        <taxon>Eukaryota</taxon>
        <taxon>Fungi</taxon>
        <taxon>Dikarya</taxon>
        <taxon>Basidiomycota</taxon>
        <taxon>Pucciniomycotina</taxon>
        <taxon>Pucciniomycetes</taxon>
        <taxon>Pucciniales</taxon>
        <taxon>Sphaerophragmiaceae</taxon>
        <taxon>Austropuccinia</taxon>
    </lineage>
</organism>
<accession>A0A9Q3I238</accession>
<sequence>MINEIQFVKSSIDVELGKFDSKSNKITSDINYLKKNERISAYWHKLKTARLESISNRCDIIESKYQVQDDVMEDIFITNINDQLEILKNHFLEIFDNTNLFATKLARSDSKRQNLKDEMIAHVKKIHNNDKPNSHMPRLSTPLTEEKHSVKGRLAPFLGENAISEKDIPKLEQLLTFSGEGKYNHIEFIRTIDMSQEDFHIPAGILVGKLHSLFT</sequence>
<reference evidence="1" key="1">
    <citation type="submission" date="2021-03" db="EMBL/GenBank/DDBJ databases">
        <title>Draft genome sequence of rust myrtle Austropuccinia psidii MF-1, a brazilian biotype.</title>
        <authorList>
            <person name="Quecine M.C."/>
            <person name="Pachon D.M.R."/>
            <person name="Bonatelli M.L."/>
            <person name="Correr F.H."/>
            <person name="Franceschini L.M."/>
            <person name="Leite T.F."/>
            <person name="Margarido G.R.A."/>
            <person name="Almeida C.A."/>
            <person name="Ferrarezi J.A."/>
            <person name="Labate C.A."/>
        </authorList>
    </citation>
    <scope>NUCLEOTIDE SEQUENCE</scope>
    <source>
        <strain evidence="1">MF-1</strain>
    </source>
</reference>
<proteinExistence type="predicted"/>
<dbReference type="Proteomes" id="UP000765509">
    <property type="component" value="Unassembled WGS sequence"/>
</dbReference>
<gene>
    <name evidence="1" type="ORF">O181_066316</name>
</gene>
<evidence type="ECO:0000313" key="1">
    <source>
        <dbReference type="EMBL" id="MBW0526601.1"/>
    </source>
</evidence>
<comment type="caution">
    <text evidence="1">The sequence shown here is derived from an EMBL/GenBank/DDBJ whole genome shotgun (WGS) entry which is preliminary data.</text>
</comment>
<evidence type="ECO:0000313" key="2">
    <source>
        <dbReference type="Proteomes" id="UP000765509"/>
    </source>
</evidence>
<name>A0A9Q3I238_9BASI</name>
<protein>
    <submittedName>
        <fullName evidence="1">Uncharacterized protein</fullName>
    </submittedName>
</protein>